<evidence type="ECO:0000256" key="3">
    <source>
        <dbReference type="ARBA" id="ARBA00023125"/>
    </source>
</evidence>
<reference evidence="7 8" key="1">
    <citation type="journal article" date="2011" name="Stand. Genomic Sci.">
        <title>Complete genome sequence of Haliscomenobacter hydrossis type strain (O).</title>
        <authorList>
            <consortium name="US DOE Joint Genome Institute (JGI-PGF)"/>
            <person name="Daligault H."/>
            <person name="Lapidus A."/>
            <person name="Zeytun A."/>
            <person name="Nolan M."/>
            <person name="Lucas S."/>
            <person name="Del Rio T.G."/>
            <person name="Tice H."/>
            <person name="Cheng J.F."/>
            <person name="Tapia R."/>
            <person name="Han C."/>
            <person name="Goodwin L."/>
            <person name="Pitluck S."/>
            <person name="Liolios K."/>
            <person name="Pagani I."/>
            <person name="Ivanova N."/>
            <person name="Huntemann M."/>
            <person name="Mavromatis K."/>
            <person name="Mikhailova N."/>
            <person name="Pati A."/>
            <person name="Chen A."/>
            <person name="Palaniappan K."/>
            <person name="Land M."/>
            <person name="Hauser L."/>
            <person name="Brambilla E.M."/>
            <person name="Rohde M."/>
            <person name="Verbarg S."/>
            <person name="Goker M."/>
            <person name="Bristow J."/>
            <person name="Eisen J.A."/>
            <person name="Markowitz V."/>
            <person name="Hugenholtz P."/>
            <person name="Kyrpides N.C."/>
            <person name="Klenk H.P."/>
            <person name="Woyke T."/>
        </authorList>
    </citation>
    <scope>NUCLEOTIDE SEQUENCE [LARGE SCALE GENOMIC DNA]</scope>
    <source>
        <strain evidence="8">ATCC 27775 / DSM 1100 / LMG 10767 / O</strain>
    </source>
</reference>
<dbReference type="RefSeq" id="WP_013766656.1">
    <property type="nucleotide sequence ID" value="NC_015510.1"/>
</dbReference>
<dbReference type="PANTHER" id="PTHR30055">
    <property type="entry name" value="HTH-TYPE TRANSCRIPTIONAL REGULATOR RUTR"/>
    <property type="match status" value="1"/>
</dbReference>
<evidence type="ECO:0000256" key="2">
    <source>
        <dbReference type="ARBA" id="ARBA00023015"/>
    </source>
</evidence>
<dbReference type="InterPro" id="IPR036271">
    <property type="entry name" value="Tet_transcr_reg_TetR-rel_C_sf"/>
</dbReference>
<evidence type="ECO:0000256" key="1">
    <source>
        <dbReference type="ARBA" id="ARBA00022491"/>
    </source>
</evidence>
<dbReference type="EMBL" id="CP002691">
    <property type="protein sequence ID" value="AEE52118.1"/>
    <property type="molecule type" value="Genomic_DNA"/>
</dbReference>
<evidence type="ECO:0000259" key="6">
    <source>
        <dbReference type="PROSITE" id="PS50977"/>
    </source>
</evidence>
<feature type="DNA-binding region" description="H-T-H motif" evidence="5">
    <location>
        <begin position="26"/>
        <end position="45"/>
    </location>
</feature>
<dbReference type="AlphaFoldDB" id="F4L742"/>
<dbReference type="Gene3D" id="1.10.10.60">
    <property type="entry name" value="Homeodomain-like"/>
    <property type="match status" value="1"/>
</dbReference>
<keyword evidence="3 5" id="KW-0238">DNA-binding</keyword>
<dbReference type="Proteomes" id="UP000008461">
    <property type="component" value="Chromosome"/>
</dbReference>
<dbReference type="GO" id="GO:0003700">
    <property type="term" value="F:DNA-binding transcription factor activity"/>
    <property type="evidence" value="ECO:0007669"/>
    <property type="project" value="TreeGrafter"/>
</dbReference>
<dbReference type="Pfam" id="PF17932">
    <property type="entry name" value="TetR_C_24"/>
    <property type="match status" value="1"/>
</dbReference>
<name>F4L742_HALH1</name>
<protein>
    <submittedName>
        <fullName evidence="7">Transcriptional regulator, TetR family</fullName>
    </submittedName>
</protein>
<dbReference type="InterPro" id="IPR001647">
    <property type="entry name" value="HTH_TetR"/>
</dbReference>
<evidence type="ECO:0000313" key="7">
    <source>
        <dbReference type="EMBL" id="AEE52118.1"/>
    </source>
</evidence>
<sequence>MEKSKKDQIYEAAARLFRDKGYQATSMRDLAKEVGLQASSLYNHFPSKADVLREICMNNAQRFLAGMHEVEAHEGSASEKISSLIRLHVQLSIEDVTSVTAFNDEWRHLEEPHLSAFLQLRKNYENRFQAIIVEGIAAGEFKPVNPLILSYTLFSAVRWLYDWYQPGKKITAKMLEDEILGILMEGVRK</sequence>
<evidence type="ECO:0000256" key="4">
    <source>
        <dbReference type="ARBA" id="ARBA00023163"/>
    </source>
</evidence>
<organism evidence="7 8">
    <name type="scientific">Haliscomenobacter hydrossis (strain ATCC 27775 / DSM 1100 / LMG 10767 / O)</name>
    <dbReference type="NCBI Taxonomy" id="760192"/>
    <lineage>
        <taxon>Bacteria</taxon>
        <taxon>Pseudomonadati</taxon>
        <taxon>Bacteroidota</taxon>
        <taxon>Saprospiria</taxon>
        <taxon>Saprospirales</taxon>
        <taxon>Haliscomenobacteraceae</taxon>
        <taxon>Haliscomenobacter</taxon>
    </lineage>
</organism>
<dbReference type="PROSITE" id="PS50977">
    <property type="entry name" value="HTH_TETR_2"/>
    <property type="match status" value="1"/>
</dbReference>
<dbReference type="InterPro" id="IPR009057">
    <property type="entry name" value="Homeodomain-like_sf"/>
</dbReference>
<keyword evidence="8" id="KW-1185">Reference proteome</keyword>
<dbReference type="InterPro" id="IPR050109">
    <property type="entry name" value="HTH-type_TetR-like_transc_reg"/>
</dbReference>
<dbReference type="Gene3D" id="1.10.357.10">
    <property type="entry name" value="Tetracycline Repressor, domain 2"/>
    <property type="match status" value="1"/>
</dbReference>
<gene>
    <name evidence="7" type="ordered locus">Halhy_4274</name>
</gene>
<dbReference type="eggNOG" id="COG1309">
    <property type="taxonomic scope" value="Bacteria"/>
</dbReference>
<dbReference type="PRINTS" id="PR00455">
    <property type="entry name" value="HTHTETR"/>
</dbReference>
<keyword evidence="4" id="KW-0804">Transcription</keyword>
<dbReference type="SUPFAM" id="SSF46689">
    <property type="entry name" value="Homeodomain-like"/>
    <property type="match status" value="1"/>
</dbReference>
<dbReference type="KEGG" id="hhy:Halhy_4274"/>
<evidence type="ECO:0000256" key="5">
    <source>
        <dbReference type="PROSITE-ProRule" id="PRU00335"/>
    </source>
</evidence>
<dbReference type="InterPro" id="IPR041490">
    <property type="entry name" value="KstR2_TetR_C"/>
</dbReference>
<accession>F4L742</accession>
<evidence type="ECO:0000313" key="8">
    <source>
        <dbReference type="Proteomes" id="UP000008461"/>
    </source>
</evidence>
<reference key="2">
    <citation type="submission" date="2011-04" db="EMBL/GenBank/DDBJ databases">
        <title>Complete sequence of chromosome of Haliscomenobacter hydrossis DSM 1100.</title>
        <authorList>
            <consortium name="US DOE Joint Genome Institute (JGI-PGF)"/>
            <person name="Lucas S."/>
            <person name="Han J."/>
            <person name="Lapidus A."/>
            <person name="Bruce D."/>
            <person name="Goodwin L."/>
            <person name="Pitluck S."/>
            <person name="Peters L."/>
            <person name="Kyrpides N."/>
            <person name="Mavromatis K."/>
            <person name="Ivanova N."/>
            <person name="Ovchinnikova G."/>
            <person name="Pagani I."/>
            <person name="Daligault H."/>
            <person name="Detter J.C."/>
            <person name="Han C."/>
            <person name="Land M."/>
            <person name="Hauser L."/>
            <person name="Markowitz V."/>
            <person name="Cheng J.-F."/>
            <person name="Hugenholtz P."/>
            <person name="Woyke T."/>
            <person name="Wu D."/>
            <person name="Verbarg S."/>
            <person name="Frueling A."/>
            <person name="Brambilla E."/>
            <person name="Klenk H.-P."/>
            <person name="Eisen J.A."/>
        </authorList>
    </citation>
    <scope>NUCLEOTIDE SEQUENCE</scope>
    <source>
        <strain>DSM 1100</strain>
    </source>
</reference>
<dbReference type="SUPFAM" id="SSF48498">
    <property type="entry name" value="Tetracyclin repressor-like, C-terminal domain"/>
    <property type="match status" value="1"/>
</dbReference>
<keyword evidence="1" id="KW-0678">Repressor</keyword>
<dbReference type="PANTHER" id="PTHR30055:SF175">
    <property type="entry name" value="HTH-TYPE TRANSCRIPTIONAL REPRESSOR KSTR2"/>
    <property type="match status" value="1"/>
</dbReference>
<dbReference type="HOGENOM" id="CLU_069356_12_4_10"/>
<dbReference type="STRING" id="760192.Halhy_4274"/>
<keyword evidence="2" id="KW-0805">Transcription regulation</keyword>
<dbReference type="Pfam" id="PF00440">
    <property type="entry name" value="TetR_N"/>
    <property type="match status" value="1"/>
</dbReference>
<proteinExistence type="predicted"/>
<feature type="domain" description="HTH tetR-type" evidence="6">
    <location>
        <begin position="3"/>
        <end position="63"/>
    </location>
</feature>
<dbReference type="GO" id="GO:0000976">
    <property type="term" value="F:transcription cis-regulatory region binding"/>
    <property type="evidence" value="ECO:0007669"/>
    <property type="project" value="TreeGrafter"/>
</dbReference>